<gene>
    <name evidence="1" type="ORF">CK203_059912</name>
</gene>
<proteinExistence type="predicted"/>
<dbReference type="AlphaFoldDB" id="A0A438GNX6"/>
<reference evidence="1 2" key="1">
    <citation type="journal article" date="2018" name="PLoS Genet.">
        <title>Population sequencing reveals clonal diversity and ancestral inbreeding in the grapevine cultivar Chardonnay.</title>
        <authorList>
            <person name="Roach M.J."/>
            <person name="Johnson D.L."/>
            <person name="Bohlmann J."/>
            <person name="van Vuuren H.J."/>
            <person name="Jones S.J."/>
            <person name="Pretorius I.S."/>
            <person name="Schmidt S.A."/>
            <person name="Borneman A.R."/>
        </authorList>
    </citation>
    <scope>NUCLEOTIDE SEQUENCE [LARGE SCALE GENOMIC DNA]</scope>
    <source>
        <strain evidence="2">cv. Chardonnay</strain>
        <tissue evidence="1">Leaf</tissue>
    </source>
</reference>
<accession>A0A438GNX6</accession>
<dbReference type="Gene3D" id="3.80.10.10">
    <property type="entry name" value="Ribonuclease Inhibitor"/>
    <property type="match status" value="1"/>
</dbReference>
<dbReference type="EMBL" id="QGNW01000381">
    <property type="protein sequence ID" value="RVW73878.1"/>
    <property type="molecule type" value="Genomic_DNA"/>
</dbReference>
<dbReference type="InterPro" id="IPR032675">
    <property type="entry name" value="LRR_dom_sf"/>
</dbReference>
<evidence type="ECO:0008006" key="3">
    <source>
        <dbReference type="Google" id="ProtNLM"/>
    </source>
</evidence>
<dbReference type="Proteomes" id="UP000288805">
    <property type="component" value="Unassembled WGS sequence"/>
</dbReference>
<evidence type="ECO:0000313" key="2">
    <source>
        <dbReference type="Proteomes" id="UP000288805"/>
    </source>
</evidence>
<comment type="caution">
    <text evidence="1">The sequence shown here is derived from an EMBL/GenBank/DDBJ whole genome shotgun (WGS) entry which is preliminary data.</text>
</comment>
<sequence length="160" mass="18196">MKKLEFCVLWECNEIQTMNGAEIHKQGAGKHDEGDVNEDTVTVSLRTIFTLNLLENLNFLEELVIEDCPEINSLVTCEFGVENEWFKIVHLPSLKKMSLYYMSKLVSISRDWGCARPDNLDSVFVPINGDVDLITRLSRDCKTTSNSKAMQKGFQLDSQS</sequence>
<organism evidence="1 2">
    <name type="scientific">Vitis vinifera</name>
    <name type="common">Grape</name>
    <dbReference type="NCBI Taxonomy" id="29760"/>
    <lineage>
        <taxon>Eukaryota</taxon>
        <taxon>Viridiplantae</taxon>
        <taxon>Streptophyta</taxon>
        <taxon>Embryophyta</taxon>
        <taxon>Tracheophyta</taxon>
        <taxon>Spermatophyta</taxon>
        <taxon>Magnoliopsida</taxon>
        <taxon>eudicotyledons</taxon>
        <taxon>Gunneridae</taxon>
        <taxon>Pentapetalae</taxon>
        <taxon>rosids</taxon>
        <taxon>Vitales</taxon>
        <taxon>Vitaceae</taxon>
        <taxon>Viteae</taxon>
        <taxon>Vitis</taxon>
    </lineage>
</organism>
<evidence type="ECO:0000313" key="1">
    <source>
        <dbReference type="EMBL" id="RVW73878.1"/>
    </source>
</evidence>
<protein>
    <recommendedName>
        <fullName evidence="3">Disease resistance protein</fullName>
    </recommendedName>
</protein>
<name>A0A438GNX6_VITVI</name>